<dbReference type="Proteomes" id="UP000327157">
    <property type="component" value="Chromosome 6"/>
</dbReference>
<organism evidence="1 2">
    <name type="scientific">Pyrus ussuriensis x Pyrus communis</name>
    <dbReference type="NCBI Taxonomy" id="2448454"/>
    <lineage>
        <taxon>Eukaryota</taxon>
        <taxon>Viridiplantae</taxon>
        <taxon>Streptophyta</taxon>
        <taxon>Embryophyta</taxon>
        <taxon>Tracheophyta</taxon>
        <taxon>Spermatophyta</taxon>
        <taxon>Magnoliopsida</taxon>
        <taxon>eudicotyledons</taxon>
        <taxon>Gunneridae</taxon>
        <taxon>Pentapetalae</taxon>
        <taxon>rosids</taxon>
        <taxon>fabids</taxon>
        <taxon>Rosales</taxon>
        <taxon>Rosaceae</taxon>
        <taxon>Amygdaloideae</taxon>
        <taxon>Maleae</taxon>
        <taxon>Pyrus</taxon>
    </lineage>
</organism>
<reference evidence="2" key="2">
    <citation type="submission" date="2019-10" db="EMBL/GenBank/DDBJ databases">
        <title>A de novo genome assembly of a pear dwarfing rootstock.</title>
        <authorList>
            <person name="Wang F."/>
            <person name="Wang J."/>
            <person name="Li S."/>
            <person name="Zhang Y."/>
            <person name="Fang M."/>
            <person name="Ma L."/>
            <person name="Zhao Y."/>
            <person name="Jiang S."/>
        </authorList>
    </citation>
    <scope>NUCLEOTIDE SEQUENCE [LARGE SCALE GENOMIC DNA]</scope>
</reference>
<proteinExistence type="predicted"/>
<evidence type="ECO:0000313" key="1">
    <source>
        <dbReference type="EMBL" id="KAB2632854.1"/>
    </source>
</evidence>
<sequence length="73" mass="8641">MSLMFLYLQFRILDFFRHNDILLHLVSTVLEAKYEIYIKNIRNEAIQINGIQSVRNSMKNEKGAVVDQKELQV</sequence>
<reference evidence="1 2" key="1">
    <citation type="submission" date="2019-09" db="EMBL/GenBank/DDBJ databases">
        <authorList>
            <person name="Ou C."/>
        </authorList>
    </citation>
    <scope>NUCLEOTIDE SEQUENCE [LARGE SCALE GENOMIC DNA]</scope>
    <source>
        <strain evidence="1">S2</strain>
        <tissue evidence="1">Leaf</tissue>
    </source>
</reference>
<comment type="caution">
    <text evidence="1">The sequence shown here is derived from an EMBL/GenBank/DDBJ whole genome shotgun (WGS) entry which is preliminary data.</text>
</comment>
<evidence type="ECO:0000313" key="2">
    <source>
        <dbReference type="Proteomes" id="UP000327157"/>
    </source>
</evidence>
<accession>A0A5N5IBN5</accession>
<keyword evidence="2" id="KW-1185">Reference proteome</keyword>
<gene>
    <name evidence="1" type="ORF">D8674_029101</name>
</gene>
<protein>
    <submittedName>
        <fullName evidence="1">Uncharacterized protein</fullName>
    </submittedName>
</protein>
<name>A0A5N5IBN5_9ROSA</name>
<reference evidence="1 2" key="3">
    <citation type="submission" date="2019-11" db="EMBL/GenBank/DDBJ databases">
        <title>A de novo genome assembly of a pear dwarfing rootstock.</title>
        <authorList>
            <person name="Wang F."/>
            <person name="Wang J."/>
            <person name="Li S."/>
            <person name="Zhang Y."/>
            <person name="Fang M."/>
            <person name="Ma L."/>
            <person name="Zhao Y."/>
            <person name="Jiang S."/>
        </authorList>
    </citation>
    <scope>NUCLEOTIDE SEQUENCE [LARGE SCALE GENOMIC DNA]</scope>
    <source>
        <strain evidence="1">S2</strain>
        <tissue evidence="1">Leaf</tissue>
    </source>
</reference>
<dbReference type="EMBL" id="SMOL01000120">
    <property type="protein sequence ID" value="KAB2632854.1"/>
    <property type="molecule type" value="Genomic_DNA"/>
</dbReference>
<dbReference type="AlphaFoldDB" id="A0A5N5IBN5"/>